<organism evidence="2">
    <name type="scientific">marine metagenome</name>
    <dbReference type="NCBI Taxonomy" id="408172"/>
    <lineage>
        <taxon>unclassified sequences</taxon>
        <taxon>metagenomes</taxon>
        <taxon>ecological metagenomes</taxon>
    </lineage>
</organism>
<protein>
    <recommendedName>
        <fullName evidence="1">MaoC-like domain-containing protein</fullName>
    </recommendedName>
</protein>
<dbReference type="InterPro" id="IPR052342">
    <property type="entry name" value="MCH/BMMD"/>
</dbReference>
<sequence length="148" mass="17003">MAEIELYFEDYKLGDERTTLGRTITETDIVMHAMHSGDFYPHHVDAEFAKKGPFGQRIAQFSCTFSIGIALTAEVVNKRAFTYGFERLRFPNPVFIGDTIHTKVTIKETKDDPKRPQYGQVVEACEIINQNDKVVCYSEHILLVERKK</sequence>
<proteinExistence type="predicted"/>
<dbReference type="EMBL" id="UINC01003553">
    <property type="protein sequence ID" value="SVA07330.1"/>
    <property type="molecule type" value="Genomic_DNA"/>
</dbReference>
<dbReference type="AlphaFoldDB" id="A0A381STL1"/>
<dbReference type="PANTHER" id="PTHR43664:SF1">
    <property type="entry name" value="BETA-METHYLMALYL-COA DEHYDRATASE"/>
    <property type="match status" value="1"/>
</dbReference>
<dbReference type="Gene3D" id="3.10.129.10">
    <property type="entry name" value="Hotdog Thioesterase"/>
    <property type="match status" value="1"/>
</dbReference>
<gene>
    <name evidence="2" type="ORF">METZ01_LOCUS60184</name>
</gene>
<accession>A0A381STL1</accession>
<dbReference type="InterPro" id="IPR029069">
    <property type="entry name" value="HotDog_dom_sf"/>
</dbReference>
<name>A0A381STL1_9ZZZZ</name>
<reference evidence="2" key="1">
    <citation type="submission" date="2018-05" db="EMBL/GenBank/DDBJ databases">
        <authorList>
            <person name="Lanie J.A."/>
            <person name="Ng W.-L."/>
            <person name="Kazmierczak K.M."/>
            <person name="Andrzejewski T.M."/>
            <person name="Davidsen T.M."/>
            <person name="Wayne K.J."/>
            <person name="Tettelin H."/>
            <person name="Glass J.I."/>
            <person name="Rusch D."/>
            <person name="Podicherti R."/>
            <person name="Tsui H.-C.T."/>
            <person name="Winkler M.E."/>
        </authorList>
    </citation>
    <scope>NUCLEOTIDE SEQUENCE</scope>
</reference>
<dbReference type="InterPro" id="IPR002539">
    <property type="entry name" value="MaoC-like_dom"/>
</dbReference>
<dbReference type="Pfam" id="PF01575">
    <property type="entry name" value="MaoC_dehydratas"/>
    <property type="match status" value="1"/>
</dbReference>
<feature type="domain" description="MaoC-like" evidence="1">
    <location>
        <begin position="17"/>
        <end position="113"/>
    </location>
</feature>
<dbReference type="PANTHER" id="PTHR43664">
    <property type="entry name" value="MONOAMINE OXIDASE-RELATED"/>
    <property type="match status" value="1"/>
</dbReference>
<evidence type="ECO:0000313" key="2">
    <source>
        <dbReference type="EMBL" id="SVA07330.1"/>
    </source>
</evidence>
<dbReference type="SUPFAM" id="SSF54637">
    <property type="entry name" value="Thioesterase/thiol ester dehydrase-isomerase"/>
    <property type="match status" value="1"/>
</dbReference>
<evidence type="ECO:0000259" key="1">
    <source>
        <dbReference type="Pfam" id="PF01575"/>
    </source>
</evidence>